<proteinExistence type="predicted"/>
<feature type="transmembrane region" description="Helical" evidence="6">
    <location>
        <begin position="89"/>
        <end position="107"/>
    </location>
</feature>
<feature type="transmembrane region" description="Helical" evidence="6">
    <location>
        <begin position="322"/>
        <end position="343"/>
    </location>
</feature>
<dbReference type="Proteomes" id="UP000827549">
    <property type="component" value="Chromosome 6"/>
</dbReference>
<feature type="transmembrane region" description="Helical" evidence="6">
    <location>
        <begin position="119"/>
        <end position="141"/>
    </location>
</feature>
<protein>
    <submittedName>
        <fullName evidence="7">Purtative transporter</fullName>
    </submittedName>
</protein>
<dbReference type="GO" id="GO:0022857">
    <property type="term" value="F:transmembrane transporter activity"/>
    <property type="evidence" value="ECO:0007669"/>
    <property type="project" value="InterPro"/>
</dbReference>
<dbReference type="SUPFAM" id="SSF103473">
    <property type="entry name" value="MFS general substrate transporter"/>
    <property type="match status" value="1"/>
</dbReference>
<accession>A0AAF0YCM9</accession>
<feature type="transmembrane region" description="Helical" evidence="6">
    <location>
        <begin position="350"/>
        <end position="370"/>
    </location>
</feature>
<feature type="transmembrane region" description="Helical" evidence="6">
    <location>
        <begin position="442"/>
        <end position="462"/>
    </location>
</feature>
<feature type="transmembrane region" description="Helical" evidence="6">
    <location>
        <begin position="382"/>
        <end position="401"/>
    </location>
</feature>
<dbReference type="Gene3D" id="1.20.1250.20">
    <property type="entry name" value="MFS general substrate transporter like domains"/>
    <property type="match status" value="2"/>
</dbReference>
<evidence type="ECO:0000256" key="1">
    <source>
        <dbReference type="ARBA" id="ARBA00004141"/>
    </source>
</evidence>
<evidence type="ECO:0000256" key="6">
    <source>
        <dbReference type="SAM" id="Phobius"/>
    </source>
</evidence>
<dbReference type="Pfam" id="PF07690">
    <property type="entry name" value="MFS_1"/>
    <property type="match status" value="1"/>
</dbReference>
<dbReference type="GO" id="GO:0016020">
    <property type="term" value="C:membrane"/>
    <property type="evidence" value="ECO:0007669"/>
    <property type="project" value="UniProtKB-SubCell"/>
</dbReference>
<dbReference type="PANTHER" id="PTHR43791:SF1">
    <property type="entry name" value="ALLANTOATE PERMEASE"/>
    <property type="match status" value="1"/>
</dbReference>
<organism evidence="7 8">
    <name type="scientific">Vanrija pseudolonga</name>
    <dbReference type="NCBI Taxonomy" id="143232"/>
    <lineage>
        <taxon>Eukaryota</taxon>
        <taxon>Fungi</taxon>
        <taxon>Dikarya</taxon>
        <taxon>Basidiomycota</taxon>
        <taxon>Agaricomycotina</taxon>
        <taxon>Tremellomycetes</taxon>
        <taxon>Trichosporonales</taxon>
        <taxon>Trichosporonaceae</taxon>
        <taxon>Vanrija</taxon>
    </lineage>
</organism>
<dbReference type="GeneID" id="87810978"/>
<evidence type="ECO:0000256" key="5">
    <source>
        <dbReference type="ARBA" id="ARBA00023136"/>
    </source>
</evidence>
<comment type="subcellular location">
    <subcellularLocation>
        <location evidence="1">Membrane</location>
        <topology evidence="1">Multi-pass membrane protein</topology>
    </subcellularLocation>
</comment>
<evidence type="ECO:0000313" key="8">
    <source>
        <dbReference type="Proteomes" id="UP000827549"/>
    </source>
</evidence>
<evidence type="ECO:0000313" key="7">
    <source>
        <dbReference type="EMBL" id="WOO84288.1"/>
    </source>
</evidence>
<dbReference type="PANTHER" id="PTHR43791">
    <property type="entry name" value="PERMEASE-RELATED"/>
    <property type="match status" value="1"/>
</dbReference>
<dbReference type="EMBL" id="CP086719">
    <property type="protein sequence ID" value="WOO84288.1"/>
    <property type="molecule type" value="Genomic_DNA"/>
</dbReference>
<keyword evidence="2" id="KW-0813">Transport</keyword>
<feature type="transmembrane region" description="Helical" evidence="6">
    <location>
        <begin position="413"/>
        <end position="430"/>
    </location>
</feature>
<reference evidence="7" key="1">
    <citation type="submission" date="2023-10" db="EMBL/GenBank/DDBJ databases">
        <authorList>
            <person name="Noh H."/>
        </authorList>
    </citation>
    <scope>NUCLEOTIDE SEQUENCE</scope>
    <source>
        <strain evidence="7">DUCC4014</strain>
    </source>
</reference>
<keyword evidence="5 6" id="KW-0472">Membrane</keyword>
<evidence type="ECO:0000256" key="3">
    <source>
        <dbReference type="ARBA" id="ARBA00022692"/>
    </source>
</evidence>
<feature type="transmembrane region" description="Helical" evidence="6">
    <location>
        <begin position="48"/>
        <end position="65"/>
    </location>
</feature>
<dbReference type="RefSeq" id="XP_062630314.1">
    <property type="nucleotide sequence ID" value="XM_062774330.1"/>
</dbReference>
<feature type="transmembrane region" description="Helical" evidence="6">
    <location>
        <begin position="179"/>
        <end position="200"/>
    </location>
</feature>
<feature type="transmembrane region" description="Helical" evidence="6">
    <location>
        <begin position="287"/>
        <end position="310"/>
    </location>
</feature>
<keyword evidence="8" id="KW-1185">Reference proteome</keyword>
<keyword evidence="3 6" id="KW-0812">Transmembrane</keyword>
<evidence type="ECO:0000256" key="2">
    <source>
        <dbReference type="ARBA" id="ARBA00022448"/>
    </source>
</evidence>
<feature type="transmembrane region" description="Helical" evidence="6">
    <location>
        <begin position="147"/>
        <end position="167"/>
    </location>
</feature>
<sequence length="499" mass="56262">MRLSDQYQYNQSNSSGMVDYEKAPDTRVEVADTDHITEKESRRVCRKVDWNVLPVFCAVFALQFLDKTALTYTTAMTFFADTGMNQDQYGWMASIFSLGYLVGQYPTCILLQRLPLSKFTAFSFIMWGLCVCLHVVCGRSFAGYMVVRFFLGIFESTLSPALMLFTQQYYKANEQGTRTGIWASFATWAGFLGAGVAYGLAKTESGGKKTTLALPAWKCFFLFLGCSTIFVGFVFGIFIPDTPDQARFFTERDKVVSRIRTRDNKQELFAKQWKWYQVWDALTDPQIWAASIIAFLAAIPTSGITTFYGIMVIGMGFLPLDAILLSMVNCWVSFFTIFILYFGDRFRKRALFAIIPTAVSITGACMVWRLPPTIAEKVPRLAGFYLTLSFAVAAIAAMSLITTNVAGRTKTTTAQAMFLVCTCLGGFVGPKTWKLKDGPRYTPAWILIIACNATNIVLLFSLDQYYRWQNRRRDRAGGAVPEGKTDLTDRENPSYRYVY</sequence>
<gene>
    <name evidence="7" type="primary">SPCC417.10_12</name>
    <name evidence="7" type="ORF">LOC62_06G007807</name>
</gene>
<evidence type="ECO:0000256" key="4">
    <source>
        <dbReference type="ARBA" id="ARBA00022989"/>
    </source>
</evidence>
<dbReference type="InterPro" id="IPR036259">
    <property type="entry name" value="MFS_trans_sf"/>
</dbReference>
<keyword evidence="4 6" id="KW-1133">Transmembrane helix</keyword>
<name>A0AAF0YCM9_9TREE</name>
<feature type="transmembrane region" description="Helical" evidence="6">
    <location>
        <begin position="220"/>
        <end position="239"/>
    </location>
</feature>
<dbReference type="AlphaFoldDB" id="A0AAF0YCM9"/>
<dbReference type="InterPro" id="IPR011701">
    <property type="entry name" value="MFS"/>
</dbReference>